<feature type="region of interest" description="Disordered" evidence="1">
    <location>
        <begin position="46"/>
        <end position="112"/>
    </location>
</feature>
<reference evidence="2 3" key="1">
    <citation type="submission" date="2016-11" db="EMBL/GenBank/DDBJ databases">
        <authorList>
            <person name="Jaros S."/>
            <person name="Januszkiewicz K."/>
            <person name="Wedrychowicz H."/>
        </authorList>
    </citation>
    <scope>NUCLEOTIDE SEQUENCE [LARGE SCALE GENOMIC DNA]</scope>
    <source>
        <strain evidence="2 3">DSM 100565</strain>
    </source>
</reference>
<dbReference type="RefSeq" id="WP_073326824.1">
    <property type="nucleotide sequence ID" value="NZ_FQYO01000002.1"/>
</dbReference>
<dbReference type="STRING" id="1447782.SAMN05444417_1116"/>
<dbReference type="AlphaFoldDB" id="A0A1M6CBV9"/>
<evidence type="ECO:0000313" key="2">
    <source>
        <dbReference type="EMBL" id="SHI58520.1"/>
    </source>
</evidence>
<dbReference type="Pfam" id="PF09538">
    <property type="entry name" value="FYDLN_acid"/>
    <property type="match status" value="1"/>
</dbReference>
<organism evidence="2 3">
    <name type="scientific">Wenxinia saemankumensis</name>
    <dbReference type="NCBI Taxonomy" id="1447782"/>
    <lineage>
        <taxon>Bacteria</taxon>
        <taxon>Pseudomonadati</taxon>
        <taxon>Pseudomonadota</taxon>
        <taxon>Alphaproteobacteria</taxon>
        <taxon>Rhodobacterales</taxon>
        <taxon>Roseobacteraceae</taxon>
        <taxon>Wenxinia</taxon>
    </lineage>
</organism>
<gene>
    <name evidence="2" type="ORF">SAMN05444417_1116</name>
</gene>
<evidence type="ECO:0000313" key="3">
    <source>
        <dbReference type="Proteomes" id="UP000184292"/>
    </source>
</evidence>
<protein>
    <submittedName>
        <fullName evidence="2">TIGR02300 family protein</fullName>
    </submittedName>
</protein>
<accession>A0A1M6CBV9</accession>
<proteinExistence type="predicted"/>
<name>A0A1M6CBV9_9RHOB</name>
<dbReference type="Proteomes" id="UP000184292">
    <property type="component" value="Unassembled WGS sequence"/>
</dbReference>
<sequence>MPKEDWGTKRVCPTTGKHFYDLNKDPIVSPYTGQVVTVDTGKNRTMVADQEDAQTKKLKASKTDEDDELLLDDDEEDDSDVDLGDEVLEDDDEDDNVSFDDLGDVASKDSED</sequence>
<dbReference type="InterPro" id="IPR018247">
    <property type="entry name" value="EF_Hand_1_Ca_BS"/>
</dbReference>
<evidence type="ECO:0000256" key="1">
    <source>
        <dbReference type="SAM" id="MobiDB-lite"/>
    </source>
</evidence>
<dbReference type="EMBL" id="FQYO01000002">
    <property type="protein sequence ID" value="SHI58520.1"/>
    <property type="molecule type" value="Genomic_DNA"/>
</dbReference>
<keyword evidence="3" id="KW-1185">Reference proteome</keyword>
<dbReference type="PROSITE" id="PS00018">
    <property type="entry name" value="EF_HAND_1"/>
    <property type="match status" value="1"/>
</dbReference>
<dbReference type="OrthoDB" id="9815689at2"/>
<dbReference type="NCBIfam" id="TIGR02300">
    <property type="entry name" value="FYDLN_acid"/>
    <property type="match status" value="1"/>
</dbReference>
<dbReference type="InterPro" id="IPR012644">
    <property type="entry name" value="CHP02300_FYDLN_acid"/>
</dbReference>
<feature type="compositionally biased region" description="Acidic residues" evidence="1">
    <location>
        <begin position="64"/>
        <end position="103"/>
    </location>
</feature>